<dbReference type="PROSITE" id="PS51462">
    <property type="entry name" value="NUDIX"/>
    <property type="match status" value="1"/>
</dbReference>
<dbReference type="InterPro" id="IPR020084">
    <property type="entry name" value="NUDIX_hydrolase_CS"/>
</dbReference>
<reference evidence="5 6" key="2">
    <citation type="journal article" date="2014" name="FEMS Microbiol. Lett.">
        <title>Draft genomic DNA sequence of the facultatively methylotrophic bacterium Acidomonas methanolica type strain MB58.</title>
        <authorList>
            <person name="Higashiura N."/>
            <person name="Hadano H."/>
            <person name="Hirakawa H."/>
            <person name="Matsutani M."/>
            <person name="Takabe S."/>
            <person name="Matsushita K."/>
            <person name="Azuma Y."/>
        </authorList>
    </citation>
    <scope>NUCLEOTIDE SEQUENCE [LARGE SCALE GENOMIC DNA]</scope>
    <source>
        <strain evidence="5 6">MB58</strain>
    </source>
</reference>
<name>A0A023D397_ACIMT</name>
<gene>
    <name evidence="5" type="ORF">Amme_031_074</name>
</gene>
<comment type="caution">
    <text evidence="5">The sequence shown here is derived from an EMBL/GenBank/DDBJ whole genome shotgun (WGS) entry which is preliminary data.</text>
</comment>
<evidence type="ECO:0000256" key="2">
    <source>
        <dbReference type="ARBA" id="ARBA00022801"/>
    </source>
</evidence>
<dbReference type="GO" id="GO:0016787">
    <property type="term" value="F:hydrolase activity"/>
    <property type="evidence" value="ECO:0007669"/>
    <property type="project" value="UniProtKB-KW"/>
</dbReference>
<comment type="similarity">
    <text evidence="3">Belongs to the Nudix hydrolase family.</text>
</comment>
<dbReference type="Gene3D" id="3.90.79.10">
    <property type="entry name" value="Nucleoside Triphosphate Pyrophosphohydrolase"/>
    <property type="match status" value="1"/>
</dbReference>
<dbReference type="InterPro" id="IPR015797">
    <property type="entry name" value="NUDIX_hydrolase-like_dom_sf"/>
</dbReference>
<dbReference type="InterPro" id="IPR020476">
    <property type="entry name" value="Nudix_hydrolase"/>
</dbReference>
<dbReference type="PANTHER" id="PTHR43046">
    <property type="entry name" value="GDP-MANNOSE MANNOSYL HYDROLASE"/>
    <property type="match status" value="1"/>
</dbReference>
<dbReference type="CDD" id="cd04690">
    <property type="entry name" value="NUDIX_Hydrolase"/>
    <property type="match status" value="1"/>
</dbReference>
<dbReference type="PANTHER" id="PTHR43046:SF2">
    <property type="entry name" value="8-OXO-DGTP DIPHOSPHATASE-RELATED"/>
    <property type="match status" value="1"/>
</dbReference>
<protein>
    <submittedName>
        <fullName evidence="5">Phosphohydrolase</fullName>
    </submittedName>
</protein>
<comment type="cofactor">
    <cofactor evidence="1">
        <name>Mg(2+)</name>
        <dbReference type="ChEBI" id="CHEBI:18420"/>
    </cofactor>
</comment>
<dbReference type="SUPFAM" id="SSF55811">
    <property type="entry name" value="Nudix"/>
    <property type="match status" value="1"/>
</dbReference>
<keyword evidence="6" id="KW-1185">Reference proteome</keyword>
<evidence type="ECO:0000313" key="5">
    <source>
        <dbReference type="EMBL" id="GAJ28612.1"/>
    </source>
</evidence>
<proteinExistence type="inferred from homology"/>
<dbReference type="AlphaFoldDB" id="A0A023D397"/>
<dbReference type="PROSITE" id="PS00893">
    <property type="entry name" value="NUDIX_BOX"/>
    <property type="match status" value="1"/>
</dbReference>
<sequence>MSGIIRIAAAVIRDVEGRVLLVRKRGTAAFMQPGGKIDAGESAEAALRRELREELGVEVAPDGLALLGEVSAPAANEPDMTVVAVLYRAVITGSPAARAEIAELRWVRPDEPDMVLLAPLTRDHVLPACR</sequence>
<organism evidence="5 6">
    <name type="scientific">Acidomonas methanolica NBRC 104435</name>
    <dbReference type="NCBI Taxonomy" id="1231351"/>
    <lineage>
        <taxon>Bacteria</taxon>
        <taxon>Pseudomonadati</taxon>
        <taxon>Pseudomonadota</taxon>
        <taxon>Alphaproteobacteria</taxon>
        <taxon>Acetobacterales</taxon>
        <taxon>Acetobacteraceae</taxon>
        <taxon>Acidomonas</taxon>
    </lineage>
</organism>
<dbReference type="Proteomes" id="UP000019760">
    <property type="component" value="Unassembled WGS sequence"/>
</dbReference>
<dbReference type="OrthoDB" id="9801098at2"/>
<evidence type="ECO:0000259" key="4">
    <source>
        <dbReference type="PROSITE" id="PS51462"/>
    </source>
</evidence>
<evidence type="ECO:0000313" key="6">
    <source>
        <dbReference type="Proteomes" id="UP000019760"/>
    </source>
</evidence>
<feature type="domain" description="Nudix hydrolase" evidence="4">
    <location>
        <begin position="3"/>
        <end position="130"/>
    </location>
</feature>
<dbReference type="InterPro" id="IPR000086">
    <property type="entry name" value="NUDIX_hydrolase_dom"/>
</dbReference>
<reference evidence="6" key="1">
    <citation type="journal article" date="2014" name="FEMS Microbiol. Lett.">
        <title>Draft Genomic DNA Sequence of the Facultatively Methylotrophic Bacterium Acidomonas methanolica type strain MB58.</title>
        <authorList>
            <person name="Higashiura N."/>
            <person name="Hadano H."/>
            <person name="Hirakawa H."/>
            <person name="Matsutani M."/>
            <person name="Takabe S."/>
            <person name="Matsushita K."/>
            <person name="Azuma Y."/>
        </authorList>
    </citation>
    <scope>NUCLEOTIDE SEQUENCE [LARGE SCALE GENOMIC DNA]</scope>
    <source>
        <strain evidence="6">MB58</strain>
    </source>
</reference>
<accession>A0A023D397</accession>
<dbReference type="RefSeq" id="WP_042057383.1">
    <property type="nucleotide sequence ID" value="NZ_BAND01000031.1"/>
</dbReference>
<dbReference type="EMBL" id="BAND01000031">
    <property type="protein sequence ID" value="GAJ28612.1"/>
    <property type="molecule type" value="Genomic_DNA"/>
</dbReference>
<keyword evidence="2 3" id="KW-0378">Hydrolase</keyword>
<evidence type="ECO:0000256" key="3">
    <source>
        <dbReference type="RuleBase" id="RU003476"/>
    </source>
</evidence>
<evidence type="ECO:0000256" key="1">
    <source>
        <dbReference type="ARBA" id="ARBA00001946"/>
    </source>
</evidence>
<dbReference type="Pfam" id="PF00293">
    <property type="entry name" value="NUDIX"/>
    <property type="match status" value="1"/>
</dbReference>
<dbReference type="PRINTS" id="PR00502">
    <property type="entry name" value="NUDIXFAMILY"/>
</dbReference>